<protein>
    <submittedName>
        <fullName evidence="2">Uncharacterized protein</fullName>
    </submittedName>
</protein>
<evidence type="ECO:0000256" key="1">
    <source>
        <dbReference type="SAM" id="MobiDB-lite"/>
    </source>
</evidence>
<gene>
    <name evidence="2" type="ORF">CBYS24578_00004804</name>
</gene>
<proteinExistence type="predicted"/>
<accession>A0A9N9U4M6</accession>
<name>A0A9N9U4M6_9HYPO</name>
<keyword evidence="3" id="KW-1185">Reference proteome</keyword>
<sequence>MEAIDQSTPILQPETALRPRPRPSQRKNVASPKRSKSTREVRTKRISPRSAFATGSDTYAGKPTPKPPRTNTSPGRPIVPATERASYGEKLGKRGKREKDGEKWEIAPDGSSAGREGRQFTVANVGNNGRIYLRYVCDFVSEIPVYLKELDKWRLLYDQHINDFRSQISFFQRHHQVPLA</sequence>
<organism evidence="2 3">
    <name type="scientific">Clonostachys byssicola</name>
    <dbReference type="NCBI Taxonomy" id="160290"/>
    <lineage>
        <taxon>Eukaryota</taxon>
        <taxon>Fungi</taxon>
        <taxon>Dikarya</taxon>
        <taxon>Ascomycota</taxon>
        <taxon>Pezizomycotina</taxon>
        <taxon>Sordariomycetes</taxon>
        <taxon>Hypocreomycetidae</taxon>
        <taxon>Hypocreales</taxon>
        <taxon>Bionectriaceae</taxon>
        <taxon>Clonostachys</taxon>
    </lineage>
</organism>
<feature type="compositionally biased region" description="Polar residues" evidence="1">
    <location>
        <begin position="1"/>
        <end position="10"/>
    </location>
</feature>
<feature type="compositionally biased region" description="Basic and acidic residues" evidence="1">
    <location>
        <begin position="86"/>
        <end position="106"/>
    </location>
</feature>
<dbReference type="OrthoDB" id="5429820at2759"/>
<dbReference type="AlphaFoldDB" id="A0A9N9U4M6"/>
<dbReference type="Proteomes" id="UP000754883">
    <property type="component" value="Unassembled WGS sequence"/>
</dbReference>
<dbReference type="EMBL" id="CABFNO020001301">
    <property type="protein sequence ID" value="CAG9979330.1"/>
    <property type="molecule type" value="Genomic_DNA"/>
</dbReference>
<evidence type="ECO:0000313" key="2">
    <source>
        <dbReference type="EMBL" id="CAG9979330.1"/>
    </source>
</evidence>
<feature type="region of interest" description="Disordered" evidence="1">
    <location>
        <begin position="1"/>
        <end position="116"/>
    </location>
</feature>
<reference evidence="2" key="1">
    <citation type="submission" date="2021-10" db="EMBL/GenBank/DDBJ databases">
        <authorList>
            <person name="Piombo E."/>
        </authorList>
    </citation>
    <scope>NUCLEOTIDE SEQUENCE</scope>
</reference>
<evidence type="ECO:0000313" key="3">
    <source>
        <dbReference type="Proteomes" id="UP000754883"/>
    </source>
</evidence>
<comment type="caution">
    <text evidence="2">The sequence shown here is derived from an EMBL/GenBank/DDBJ whole genome shotgun (WGS) entry which is preliminary data.</text>
</comment>